<reference evidence="10 11" key="1">
    <citation type="journal article" date="2019" name="Sci. Rep.">
        <title>A high-quality genome of Eragrostis curvula grass provides insights into Poaceae evolution and supports new strategies to enhance forage quality.</title>
        <authorList>
            <person name="Carballo J."/>
            <person name="Santos B.A.C.M."/>
            <person name="Zappacosta D."/>
            <person name="Garbus I."/>
            <person name="Selva J.P."/>
            <person name="Gallo C.A."/>
            <person name="Diaz A."/>
            <person name="Albertini E."/>
            <person name="Caccamo M."/>
            <person name="Echenique V."/>
        </authorList>
    </citation>
    <scope>NUCLEOTIDE SEQUENCE [LARGE SCALE GENOMIC DNA]</scope>
    <source>
        <strain evidence="11">cv. Victoria</strain>
        <tissue evidence="10">Leaf</tissue>
    </source>
</reference>
<dbReference type="PRINTS" id="PR00364">
    <property type="entry name" value="DISEASERSIST"/>
</dbReference>
<dbReference type="PROSITE" id="PS50808">
    <property type="entry name" value="ZF_BED"/>
    <property type="match status" value="1"/>
</dbReference>
<dbReference type="GO" id="GO:0008270">
    <property type="term" value="F:zinc ion binding"/>
    <property type="evidence" value="ECO:0007669"/>
    <property type="project" value="UniProtKB-KW"/>
</dbReference>
<dbReference type="InterPro" id="IPR036236">
    <property type="entry name" value="Znf_C2H2_sf"/>
</dbReference>
<dbReference type="SUPFAM" id="SSF52058">
    <property type="entry name" value="L domain-like"/>
    <property type="match status" value="1"/>
</dbReference>
<sequence>VGVKRGIFASRRACVYGGGSGSDTPFSGVSSSGPDIEVEDLPPPTIEFNPALFEFRESQKKSGSLSFEFAGEKVVINEEEDEKEFDLSENQLIDLIDTQQKIIAKSREKAKFFKVLKSAADSLHEDLTAKELKIQEQQEELARLKAELSSAHKERAEFELALAVAVASCSSRLLASGRRVYSGVLLYVYASKVLQNYRYFIVIDDVWSAEAWETIKVALIDNHLGSKVIVTTRNVDVAHLSSVDGAMYELDPLSDEDSKKLLSKRIFNEEEGILSELEEVTEKILKKCGGIPLAIITIASVLASKTNISKYERYDVYKSMGSGLEKDKSLGNMRQILHLSYENYSVNTWPVAPLDSEIPRKQLIWLWIVEGFVDGEQGSDFFALGERYFTMLVNRSMIQPVDVDISGTAKACRAHDMILDLIISLSAQENFVTISAPHLISPAGKIRRLSLQGGVIDREENITDEKVILPATANMSHVRTLIALGFAFQWIPPLSRFSVLRVLALHYSPNNKNNLNGLGSLHHLRYLELRGAVESEFVEEIGNLKHLKILVLQYASILELPPSIVQLTQLELLVTNRWTKFPDGIGNLVSLQQLGVLDLQTKPLFNFAELGNLSELRILAISGLDKFDESDMKTFFQSLSNLHNMHTLRIQDTILHSPDCMPDQWSGPAHLQCFDGSGSSLSKLPRWFSSLSELSCLSIKVKMLRQGDLQLLGGLPLLRSLDLTVDFNGTTEERLVIGADQPFRSLINFMFHNYTRCWLVFSPGAMQKLQMLVLYFQVQKREDGCFDVGLENLTSLKQAKVVVDCLRARVAAVEDAEAKCRDAIDKHPNSPTLQLSRNHDLYLKKDENKGHNEASKQQRHLKMASKEVDAGTDASSLGPSAVGSRAIDVIDLDPSDARRREDETVDDEPVKKRRKRTTSEAWNHFTVFFKLVDEKGKMVKVPWVKCNYCSYEVKKNSRNGTSVFLTHTKSQHSLVAGQQQLKLEKKDSGKTRLPLFSVCMLLSFADVSMAFPVRPSYMTISLSELSGSPR</sequence>
<protein>
    <recommendedName>
        <fullName evidence="9">BED-type domain-containing protein</fullName>
    </recommendedName>
</protein>
<dbReference type="PANTHER" id="PTHR23155">
    <property type="entry name" value="DISEASE RESISTANCE PROTEIN RP"/>
    <property type="match status" value="1"/>
</dbReference>
<keyword evidence="2" id="KW-0677">Repeat</keyword>
<dbReference type="InterPro" id="IPR003656">
    <property type="entry name" value="Znf_BED"/>
</dbReference>
<evidence type="ECO:0000256" key="8">
    <source>
        <dbReference type="SAM" id="MobiDB-lite"/>
    </source>
</evidence>
<dbReference type="GO" id="GO:0098542">
    <property type="term" value="P:defense response to other organism"/>
    <property type="evidence" value="ECO:0007669"/>
    <property type="project" value="TreeGrafter"/>
</dbReference>
<feature type="region of interest" description="Disordered" evidence="8">
    <location>
        <begin position="893"/>
        <end position="916"/>
    </location>
</feature>
<evidence type="ECO:0000256" key="2">
    <source>
        <dbReference type="ARBA" id="ARBA00022737"/>
    </source>
</evidence>
<organism evidence="10 11">
    <name type="scientific">Eragrostis curvula</name>
    <name type="common">weeping love grass</name>
    <dbReference type="NCBI Taxonomy" id="38414"/>
    <lineage>
        <taxon>Eukaryota</taxon>
        <taxon>Viridiplantae</taxon>
        <taxon>Streptophyta</taxon>
        <taxon>Embryophyta</taxon>
        <taxon>Tracheophyta</taxon>
        <taxon>Spermatophyta</taxon>
        <taxon>Magnoliopsida</taxon>
        <taxon>Liliopsida</taxon>
        <taxon>Poales</taxon>
        <taxon>Poaceae</taxon>
        <taxon>PACMAD clade</taxon>
        <taxon>Chloridoideae</taxon>
        <taxon>Eragrostideae</taxon>
        <taxon>Eragrostidinae</taxon>
        <taxon>Eragrostis</taxon>
    </lineage>
</organism>
<keyword evidence="5" id="KW-0862">Zinc</keyword>
<feature type="region of interest" description="Disordered" evidence="8">
    <location>
        <begin position="850"/>
        <end position="880"/>
    </location>
</feature>
<keyword evidence="4" id="KW-0611">Plant defense</keyword>
<gene>
    <name evidence="10" type="ORF">EJB05_53363</name>
</gene>
<evidence type="ECO:0000256" key="5">
    <source>
        <dbReference type="ARBA" id="ARBA00022833"/>
    </source>
</evidence>
<dbReference type="Proteomes" id="UP000324897">
    <property type="component" value="Unassembled WGS sequence"/>
</dbReference>
<dbReference type="Gene3D" id="3.40.50.300">
    <property type="entry name" value="P-loop containing nucleotide triphosphate hydrolases"/>
    <property type="match status" value="1"/>
</dbReference>
<dbReference type="Gene3D" id="1.10.10.10">
    <property type="entry name" value="Winged helix-like DNA-binding domain superfamily/Winged helix DNA-binding domain"/>
    <property type="match status" value="1"/>
</dbReference>
<comment type="caution">
    <text evidence="10">The sequence shown here is derived from an EMBL/GenBank/DDBJ whole genome shotgun (WGS) entry which is preliminary data.</text>
</comment>
<evidence type="ECO:0000256" key="3">
    <source>
        <dbReference type="ARBA" id="ARBA00022771"/>
    </source>
</evidence>
<dbReference type="OrthoDB" id="694285at2759"/>
<evidence type="ECO:0000256" key="7">
    <source>
        <dbReference type="SAM" id="Coils"/>
    </source>
</evidence>
<dbReference type="SUPFAM" id="SSF52540">
    <property type="entry name" value="P-loop containing nucleoside triphosphate hydrolases"/>
    <property type="match status" value="1"/>
</dbReference>
<dbReference type="InterPro" id="IPR055414">
    <property type="entry name" value="LRR_R13L4/SHOC2-like"/>
</dbReference>
<name>A0A5J9SQI5_9POAL</name>
<feature type="domain" description="BED-type" evidence="9">
    <location>
        <begin position="916"/>
        <end position="972"/>
    </location>
</feature>
<dbReference type="InterPro" id="IPR044974">
    <property type="entry name" value="Disease_R_plants"/>
</dbReference>
<dbReference type="SMART" id="SM00614">
    <property type="entry name" value="ZnF_BED"/>
    <property type="match status" value="1"/>
</dbReference>
<dbReference type="AlphaFoldDB" id="A0A5J9SQI5"/>
<evidence type="ECO:0000313" key="11">
    <source>
        <dbReference type="Proteomes" id="UP000324897"/>
    </source>
</evidence>
<dbReference type="InterPro" id="IPR032675">
    <property type="entry name" value="LRR_dom_sf"/>
</dbReference>
<evidence type="ECO:0000256" key="4">
    <source>
        <dbReference type="ARBA" id="ARBA00022821"/>
    </source>
</evidence>
<keyword evidence="3 6" id="KW-0863">Zinc-finger</keyword>
<dbReference type="Gramene" id="TVU01189">
    <property type="protein sequence ID" value="TVU01189"/>
    <property type="gene ID" value="EJB05_53363"/>
</dbReference>
<dbReference type="InterPro" id="IPR027417">
    <property type="entry name" value="P-loop_NTPase"/>
</dbReference>
<dbReference type="EMBL" id="RWGY01000477">
    <property type="protein sequence ID" value="TVU01189.1"/>
    <property type="molecule type" value="Genomic_DNA"/>
</dbReference>
<dbReference type="PANTHER" id="PTHR23155:SF1228">
    <property type="entry name" value="NB-ARC DOMAIN CONTAINING PROTEIN, EXPRESSED"/>
    <property type="match status" value="1"/>
</dbReference>
<proteinExistence type="predicted"/>
<dbReference type="Pfam" id="PF00931">
    <property type="entry name" value="NB-ARC"/>
    <property type="match status" value="1"/>
</dbReference>
<dbReference type="InterPro" id="IPR058922">
    <property type="entry name" value="WHD_DRP"/>
</dbReference>
<keyword evidence="11" id="KW-1185">Reference proteome</keyword>
<dbReference type="GO" id="GO:0003677">
    <property type="term" value="F:DNA binding"/>
    <property type="evidence" value="ECO:0007669"/>
    <property type="project" value="InterPro"/>
</dbReference>
<evidence type="ECO:0000256" key="6">
    <source>
        <dbReference type="PROSITE-ProRule" id="PRU00027"/>
    </source>
</evidence>
<evidence type="ECO:0000259" key="9">
    <source>
        <dbReference type="PROSITE" id="PS50808"/>
    </source>
</evidence>
<keyword evidence="7" id="KW-0175">Coiled coil</keyword>
<accession>A0A5J9SQI5</accession>
<dbReference type="InterPro" id="IPR042197">
    <property type="entry name" value="Apaf_helical"/>
</dbReference>
<keyword evidence="1" id="KW-0479">Metal-binding</keyword>
<dbReference type="GO" id="GO:0043531">
    <property type="term" value="F:ADP binding"/>
    <property type="evidence" value="ECO:0007669"/>
    <property type="project" value="InterPro"/>
</dbReference>
<dbReference type="InterPro" id="IPR002182">
    <property type="entry name" value="NB-ARC"/>
</dbReference>
<feature type="non-terminal residue" evidence="10">
    <location>
        <position position="1"/>
    </location>
</feature>
<dbReference type="InterPro" id="IPR036388">
    <property type="entry name" value="WH-like_DNA-bd_sf"/>
</dbReference>
<dbReference type="SUPFAM" id="SSF57667">
    <property type="entry name" value="beta-beta-alpha zinc fingers"/>
    <property type="match status" value="1"/>
</dbReference>
<feature type="coiled-coil region" evidence="7">
    <location>
        <begin position="120"/>
        <end position="161"/>
    </location>
</feature>
<dbReference type="Pfam" id="PF23559">
    <property type="entry name" value="WHD_DRP"/>
    <property type="match status" value="1"/>
</dbReference>
<evidence type="ECO:0000256" key="1">
    <source>
        <dbReference type="ARBA" id="ARBA00022723"/>
    </source>
</evidence>
<dbReference type="Pfam" id="PF23598">
    <property type="entry name" value="LRR_14"/>
    <property type="match status" value="1"/>
</dbReference>
<evidence type="ECO:0000313" key="10">
    <source>
        <dbReference type="EMBL" id="TVU01189.1"/>
    </source>
</evidence>
<dbReference type="Gene3D" id="3.80.10.10">
    <property type="entry name" value="Ribonuclease Inhibitor"/>
    <property type="match status" value="1"/>
</dbReference>
<dbReference type="Gene3D" id="1.10.8.430">
    <property type="entry name" value="Helical domain of apoptotic protease-activating factors"/>
    <property type="match status" value="1"/>
</dbReference>